<dbReference type="RefSeq" id="WP_377022497.1">
    <property type="nucleotide sequence ID" value="NZ_JBHLTS010000021.1"/>
</dbReference>
<evidence type="ECO:0000313" key="2">
    <source>
        <dbReference type="EMBL" id="MFC0514653.1"/>
    </source>
</evidence>
<evidence type="ECO:0000256" key="1">
    <source>
        <dbReference type="SAM" id="MobiDB-lite"/>
    </source>
</evidence>
<comment type="caution">
    <text evidence="2">The sequence shown here is derived from an EMBL/GenBank/DDBJ whole genome shotgun (WGS) entry which is preliminary data.</text>
</comment>
<feature type="region of interest" description="Disordered" evidence="1">
    <location>
        <begin position="244"/>
        <end position="264"/>
    </location>
</feature>
<sequence>MKQPVIHRINETGYEVDIGKQVLRQTNRQANEISFIRDMQDRGTHYRLIYDTLLDIASFREPDGQRYRLVEVPQMTELHPEGMAARYGGTAEQLKGKSDFEVIVDQQALGLRRSGVLPQIDIAGEPFTVDLRLHELRHGRDFAPVISLLSFTITDDGNAFEAYYQPLLKQTVEIDPGLTELPDHIIRIRLPNEPGLDPVGTAWIYGMDERELLRRHPIQKDLKAELIPLAETNVPTLIRQNREKLQQDHQENARKIRPRQRMHF</sequence>
<dbReference type="EMBL" id="JBHLTS010000021">
    <property type="protein sequence ID" value="MFC0514653.1"/>
    <property type="molecule type" value="Genomic_DNA"/>
</dbReference>
<accession>A0ABV6L5A2</accession>
<gene>
    <name evidence="2" type="ORF">ACFFGT_10590</name>
</gene>
<proteinExistence type="predicted"/>
<evidence type="ECO:0000313" key="3">
    <source>
        <dbReference type="Proteomes" id="UP001589828"/>
    </source>
</evidence>
<name>A0ABV6L5A2_9SPHI</name>
<dbReference type="Proteomes" id="UP001589828">
    <property type="component" value="Unassembled WGS sequence"/>
</dbReference>
<protein>
    <recommendedName>
        <fullName evidence="4">DUF4099 domain-containing protein</fullName>
    </recommendedName>
</protein>
<keyword evidence="3" id="KW-1185">Reference proteome</keyword>
<reference evidence="2 3" key="1">
    <citation type="submission" date="2024-09" db="EMBL/GenBank/DDBJ databases">
        <authorList>
            <person name="Sun Q."/>
            <person name="Mori K."/>
        </authorList>
    </citation>
    <scope>NUCLEOTIDE SEQUENCE [LARGE SCALE GENOMIC DNA]</scope>
    <source>
        <strain evidence="2 3">NCAIM B.02415</strain>
    </source>
</reference>
<evidence type="ECO:0008006" key="4">
    <source>
        <dbReference type="Google" id="ProtNLM"/>
    </source>
</evidence>
<organism evidence="2 3">
    <name type="scientific">Mucilaginibacter angelicae</name>
    <dbReference type="NCBI Taxonomy" id="869718"/>
    <lineage>
        <taxon>Bacteria</taxon>
        <taxon>Pseudomonadati</taxon>
        <taxon>Bacteroidota</taxon>
        <taxon>Sphingobacteriia</taxon>
        <taxon>Sphingobacteriales</taxon>
        <taxon>Sphingobacteriaceae</taxon>
        <taxon>Mucilaginibacter</taxon>
    </lineage>
</organism>
<feature type="compositionally biased region" description="Basic and acidic residues" evidence="1">
    <location>
        <begin position="244"/>
        <end position="254"/>
    </location>
</feature>
<feature type="compositionally biased region" description="Basic residues" evidence="1">
    <location>
        <begin position="255"/>
        <end position="264"/>
    </location>
</feature>